<comment type="caution">
    <text evidence="1">The sequence shown here is derived from an EMBL/GenBank/DDBJ whole genome shotgun (WGS) entry which is preliminary data.</text>
</comment>
<dbReference type="AlphaFoldDB" id="A0A8S1ETG2"/>
<organism evidence="1 2">
    <name type="scientific">Caenorhabditis bovis</name>
    <dbReference type="NCBI Taxonomy" id="2654633"/>
    <lineage>
        <taxon>Eukaryota</taxon>
        <taxon>Metazoa</taxon>
        <taxon>Ecdysozoa</taxon>
        <taxon>Nematoda</taxon>
        <taxon>Chromadorea</taxon>
        <taxon>Rhabditida</taxon>
        <taxon>Rhabditina</taxon>
        <taxon>Rhabditomorpha</taxon>
        <taxon>Rhabditoidea</taxon>
        <taxon>Rhabditidae</taxon>
        <taxon>Peloderinae</taxon>
        <taxon>Caenorhabditis</taxon>
    </lineage>
</organism>
<evidence type="ECO:0000313" key="2">
    <source>
        <dbReference type="Proteomes" id="UP000494206"/>
    </source>
</evidence>
<dbReference type="Proteomes" id="UP000494206">
    <property type="component" value="Unassembled WGS sequence"/>
</dbReference>
<evidence type="ECO:0000313" key="1">
    <source>
        <dbReference type="EMBL" id="CAB3402891.1"/>
    </source>
</evidence>
<reference evidence="1 2" key="1">
    <citation type="submission" date="2020-04" db="EMBL/GenBank/DDBJ databases">
        <authorList>
            <person name="Laetsch R D."/>
            <person name="Stevens L."/>
            <person name="Kumar S."/>
            <person name="Blaxter L. M."/>
        </authorList>
    </citation>
    <scope>NUCLEOTIDE SEQUENCE [LARGE SCALE GENOMIC DNA]</scope>
</reference>
<evidence type="ECO:0008006" key="3">
    <source>
        <dbReference type="Google" id="ProtNLM"/>
    </source>
</evidence>
<proteinExistence type="predicted"/>
<name>A0A8S1ETG2_9PELO</name>
<protein>
    <recommendedName>
        <fullName evidence="3">Late endosomal/lysosomal adaptor and MAPK and MTOR activator 5</fullName>
    </recommendedName>
</protein>
<sequence>METSLNQNATKMMTTFGATGICVAESSGMLLVNKGNLDPKVASAATLIMQDAKRMGGPVEESPVVVLHAANGSKLTMLNNHGETVVLHNK</sequence>
<dbReference type="EMBL" id="CADEPM010000003">
    <property type="protein sequence ID" value="CAB3402891.1"/>
    <property type="molecule type" value="Genomic_DNA"/>
</dbReference>
<dbReference type="Pfam" id="PF16672">
    <property type="entry name" value="LAMTOR5"/>
    <property type="match status" value="1"/>
</dbReference>
<dbReference type="Gene3D" id="3.30.450.30">
    <property type="entry name" value="Dynein light chain 2a, cytoplasmic"/>
    <property type="match status" value="1"/>
</dbReference>
<dbReference type="InterPro" id="IPR024135">
    <property type="entry name" value="LAMTOR5"/>
</dbReference>
<dbReference type="GO" id="GO:0071986">
    <property type="term" value="C:Ragulator complex"/>
    <property type="evidence" value="ECO:0007669"/>
    <property type="project" value="InterPro"/>
</dbReference>
<accession>A0A8S1ETG2</accession>
<gene>
    <name evidence="1" type="ORF">CBOVIS_LOCUS5437</name>
</gene>
<dbReference type="GO" id="GO:0043066">
    <property type="term" value="P:negative regulation of apoptotic process"/>
    <property type="evidence" value="ECO:0007669"/>
    <property type="project" value="InterPro"/>
</dbReference>
<keyword evidence="2" id="KW-1185">Reference proteome</keyword>